<dbReference type="OrthoDB" id="2516at2759"/>
<evidence type="ECO:0000256" key="2">
    <source>
        <dbReference type="ARBA" id="ARBA00005156"/>
    </source>
</evidence>
<dbReference type="InterPro" id="IPR004551">
    <property type="entry name" value="Dphthn_synthase"/>
</dbReference>
<dbReference type="Pfam" id="PF00590">
    <property type="entry name" value="TP_methylase"/>
    <property type="match status" value="1"/>
</dbReference>
<comment type="similarity">
    <text evidence="3">Belongs to the diphthine synthase family.</text>
</comment>
<accession>A0A8I2Z1F3</accession>
<dbReference type="InterPro" id="IPR035996">
    <property type="entry name" value="4pyrrol_Methylase_sf"/>
</dbReference>
<comment type="function">
    <text evidence="1">S-adenosyl-L-methionine-dependent methyltransferase that catalyzes four methylations of the modified target histidine residue in translation elongation factor 2 (EF-2), to form an intermediate called diphthine methyl ester. The four successive methylation reactions represent the second step of diphthamide biosynthesis.</text>
</comment>
<evidence type="ECO:0000256" key="5">
    <source>
        <dbReference type="ARBA" id="ARBA00022481"/>
    </source>
</evidence>
<reference evidence="12" key="1">
    <citation type="submission" date="2021-03" db="EMBL/GenBank/DDBJ databases">
        <title>Evolutionary innovations through gain and loss of genes in the ectomycorrhizal Boletales.</title>
        <authorList>
            <person name="Wu G."/>
            <person name="Miyauchi S."/>
            <person name="Morin E."/>
            <person name="Yang Z.-L."/>
            <person name="Xu J."/>
            <person name="Martin F.M."/>
        </authorList>
    </citation>
    <scope>NUCLEOTIDE SEQUENCE</scope>
    <source>
        <strain evidence="12">BR01</strain>
    </source>
</reference>
<evidence type="ECO:0000256" key="10">
    <source>
        <dbReference type="ARBA" id="ARBA00048752"/>
    </source>
</evidence>
<keyword evidence="13" id="KW-1185">Reference proteome</keyword>
<evidence type="ECO:0000313" key="13">
    <source>
        <dbReference type="Proteomes" id="UP000683000"/>
    </source>
</evidence>
<evidence type="ECO:0000256" key="1">
    <source>
        <dbReference type="ARBA" id="ARBA00004006"/>
    </source>
</evidence>
<dbReference type="EMBL" id="JAGFBS010000001">
    <property type="protein sequence ID" value="KAG6381989.1"/>
    <property type="molecule type" value="Genomic_DNA"/>
</dbReference>
<dbReference type="Proteomes" id="UP000683000">
    <property type="component" value="Unassembled WGS sequence"/>
</dbReference>
<evidence type="ECO:0000259" key="11">
    <source>
        <dbReference type="Pfam" id="PF00590"/>
    </source>
</evidence>
<comment type="similarity">
    <text evidence="9">In the N-terminal section; belongs to the precorrin methyltransferase family.</text>
</comment>
<dbReference type="NCBIfam" id="TIGR00522">
    <property type="entry name" value="dph5"/>
    <property type="match status" value="1"/>
</dbReference>
<feature type="domain" description="Tetrapyrrole methylase" evidence="11">
    <location>
        <begin position="105"/>
        <end position="366"/>
    </location>
</feature>
<gene>
    <name evidence="12" type="ORF">JVT61DRAFT_619</name>
</gene>
<organism evidence="12 13">
    <name type="scientific">Boletus reticuloceps</name>
    <dbReference type="NCBI Taxonomy" id="495285"/>
    <lineage>
        <taxon>Eukaryota</taxon>
        <taxon>Fungi</taxon>
        <taxon>Dikarya</taxon>
        <taxon>Basidiomycota</taxon>
        <taxon>Agaricomycotina</taxon>
        <taxon>Agaricomycetes</taxon>
        <taxon>Agaricomycetidae</taxon>
        <taxon>Boletales</taxon>
        <taxon>Boletineae</taxon>
        <taxon>Boletaceae</taxon>
        <taxon>Boletoideae</taxon>
        <taxon>Boletus</taxon>
    </lineage>
</organism>
<dbReference type="GO" id="GO:0017183">
    <property type="term" value="P:protein histidyl modification to diphthamide"/>
    <property type="evidence" value="ECO:0007669"/>
    <property type="project" value="UniProtKB-UniPathway"/>
</dbReference>
<dbReference type="CDD" id="cd11647">
    <property type="entry name" value="DHP5_DphB"/>
    <property type="match status" value="1"/>
</dbReference>
<keyword evidence="5" id="KW-0488">Methylation</keyword>
<evidence type="ECO:0000256" key="3">
    <source>
        <dbReference type="ARBA" id="ARBA00006729"/>
    </source>
</evidence>
<sequence>MRRRAKMAPTWSGRGGSKDDELCFLCPDQGFRMRGSIISWAMNIRVRQSRPRFLLKGLRDIAYDRASSTCPTSARERCSDVVSVEVKPGKPVAGGGCCVTYTTMTLYVIGLGLCNEKDITVRGLEASTRWRTASHPHHDRRPQAVRSSTRVYLEAYTSILMVQKERLASQFNEAFYGKPILLADRDTVETDSDTILHDADTQDIAFLVVGDPFGATTHTDIVLRARAKHIPVRIIHNASIVNAVGTTGLQLYNFGQAVSLVFFTDTWKPDSFYDRIKENSDLGLHTLVLLDIKVKEQNEENLARGRKIYEPPRYMSIPQAVSQLLEIESLRDQKVLASKTTLAIALSRVGGDANDQRIVCGTLEELSQQSPEVFGEPLHSLVIVGKRLHHLEVDYAQEYAVNKETWRRVASQVYGCALE</sequence>
<evidence type="ECO:0000256" key="7">
    <source>
        <dbReference type="ARBA" id="ARBA00022679"/>
    </source>
</evidence>
<dbReference type="FunFam" id="3.30.950.10:FF:000004">
    <property type="entry name" value="Diphthine synthase putative"/>
    <property type="match status" value="1"/>
</dbReference>
<keyword evidence="8" id="KW-0949">S-adenosyl-L-methionine</keyword>
<dbReference type="SUPFAM" id="SSF53790">
    <property type="entry name" value="Tetrapyrrole methylase"/>
    <property type="match status" value="1"/>
</dbReference>
<keyword evidence="6 12" id="KW-0489">Methyltransferase</keyword>
<dbReference type="PANTHER" id="PTHR10882">
    <property type="entry name" value="DIPHTHINE SYNTHASE"/>
    <property type="match status" value="1"/>
</dbReference>
<evidence type="ECO:0000256" key="4">
    <source>
        <dbReference type="ARBA" id="ARBA00011927"/>
    </source>
</evidence>
<evidence type="ECO:0000256" key="6">
    <source>
        <dbReference type="ARBA" id="ARBA00022603"/>
    </source>
</evidence>
<dbReference type="UniPathway" id="UPA00559"/>
<evidence type="ECO:0000256" key="9">
    <source>
        <dbReference type="ARBA" id="ARBA00035662"/>
    </source>
</evidence>
<dbReference type="GO" id="GO:0141133">
    <property type="term" value="F:diphthine methyl ester synthase activity"/>
    <property type="evidence" value="ECO:0007669"/>
    <property type="project" value="UniProtKB-EC"/>
</dbReference>
<dbReference type="InterPro" id="IPR014777">
    <property type="entry name" value="4pyrrole_Mease_sub1"/>
</dbReference>
<proteinExistence type="inferred from homology"/>
<comment type="pathway">
    <text evidence="2">Protein modification; peptidyl-diphthamide biosynthesis.</text>
</comment>
<dbReference type="Gene3D" id="3.30.950.10">
    <property type="entry name" value="Methyltransferase, Cobalt-precorrin-4 Transmethylase, Domain 2"/>
    <property type="match status" value="1"/>
</dbReference>
<dbReference type="AlphaFoldDB" id="A0A8I2Z1F3"/>
<evidence type="ECO:0000256" key="8">
    <source>
        <dbReference type="ARBA" id="ARBA00022691"/>
    </source>
</evidence>
<dbReference type="PANTHER" id="PTHR10882:SF0">
    <property type="entry name" value="DIPHTHINE METHYL ESTER SYNTHASE"/>
    <property type="match status" value="1"/>
</dbReference>
<comment type="catalytic activity">
    <reaction evidence="10">
        <text>2-[(3S)-amino-3-carboxypropyl]-L-histidyl-[translation elongation factor 2] + 4 S-adenosyl-L-methionine = diphthine methyl ester-[translation elongation factor 2] + 4 S-adenosyl-L-homocysteine + 3 H(+)</text>
        <dbReference type="Rhea" id="RHEA:42652"/>
        <dbReference type="Rhea" id="RHEA-COMP:9749"/>
        <dbReference type="Rhea" id="RHEA-COMP:10173"/>
        <dbReference type="ChEBI" id="CHEBI:15378"/>
        <dbReference type="ChEBI" id="CHEBI:57856"/>
        <dbReference type="ChEBI" id="CHEBI:59789"/>
        <dbReference type="ChEBI" id="CHEBI:73995"/>
        <dbReference type="ChEBI" id="CHEBI:79005"/>
        <dbReference type="EC" id="2.1.1.314"/>
    </reaction>
</comment>
<comment type="caution">
    <text evidence="12">The sequence shown here is derived from an EMBL/GenBank/DDBJ whole genome shotgun (WGS) entry which is preliminary data.</text>
</comment>
<dbReference type="GO" id="GO:0032259">
    <property type="term" value="P:methylation"/>
    <property type="evidence" value="ECO:0007669"/>
    <property type="project" value="UniProtKB-KW"/>
</dbReference>
<evidence type="ECO:0000313" key="12">
    <source>
        <dbReference type="EMBL" id="KAG6381989.1"/>
    </source>
</evidence>
<keyword evidence="7" id="KW-0808">Transferase</keyword>
<dbReference type="Gene3D" id="3.40.1010.10">
    <property type="entry name" value="Cobalt-precorrin-4 Transmethylase, Domain 1"/>
    <property type="match status" value="1"/>
</dbReference>
<protein>
    <recommendedName>
        <fullName evidence="4">diphthine methyl ester synthase</fullName>
        <ecNumber evidence="4">2.1.1.314</ecNumber>
    </recommendedName>
</protein>
<dbReference type="EC" id="2.1.1.314" evidence="4"/>
<dbReference type="InterPro" id="IPR014776">
    <property type="entry name" value="4pyrrole_Mease_sub2"/>
</dbReference>
<dbReference type="InterPro" id="IPR000878">
    <property type="entry name" value="4pyrrol_Mease"/>
</dbReference>
<name>A0A8I2Z1F3_9AGAM</name>